<dbReference type="EMBL" id="JSZA02000082">
    <property type="protein sequence ID" value="KHD06181.1"/>
    <property type="molecule type" value="Genomic_DNA"/>
</dbReference>
<evidence type="ECO:0000256" key="1">
    <source>
        <dbReference type="SAM" id="MobiDB-lite"/>
    </source>
</evidence>
<feature type="domain" description="Bacterial repeat" evidence="3">
    <location>
        <begin position="763"/>
        <end position="816"/>
    </location>
</feature>
<gene>
    <name evidence="4" type="ORF">PN36_19730</name>
</gene>
<feature type="compositionally biased region" description="Low complexity" evidence="1">
    <location>
        <begin position="1159"/>
        <end position="1168"/>
    </location>
</feature>
<dbReference type="SUPFAM" id="SSF69318">
    <property type="entry name" value="Integrin alpha N-terminal domain"/>
    <property type="match status" value="1"/>
</dbReference>
<dbReference type="InterPro" id="IPR044060">
    <property type="entry name" value="Bacterial_rp_domain"/>
</dbReference>
<keyword evidence="5" id="KW-1185">Reference proteome</keyword>
<keyword evidence="2" id="KW-0732">Signal</keyword>
<reference evidence="4 5" key="1">
    <citation type="journal article" date="2016" name="Front. Microbiol.">
        <title>Single-Cell (Meta-)Genomics of a Dimorphic Candidatus Thiomargarita nelsonii Reveals Genomic Plasticity.</title>
        <authorList>
            <person name="Flood B.E."/>
            <person name="Fliss P."/>
            <person name="Jones D.S."/>
            <person name="Dick G.J."/>
            <person name="Jain S."/>
            <person name="Kaster A.K."/>
            <person name="Winkel M."/>
            <person name="Mussmann M."/>
            <person name="Bailey J."/>
        </authorList>
    </citation>
    <scope>NUCLEOTIDE SEQUENCE [LARGE SCALE GENOMIC DNA]</scope>
    <source>
        <strain evidence="4">Hydrate Ridge</strain>
    </source>
</reference>
<dbReference type="AlphaFoldDB" id="A0A0A6RQM5"/>
<evidence type="ECO:0000313" key="5">
    <source>
        <dbReference type="Proteomes" id="UP000030428"/>
    </source>
</evidence>
<feature type="domain" description="Bacterial repeat" evidence="3">
    <location>
        <begin position="679"/>
        <end position="734"/>
    </location>
</feature>
<dbReference type="Pfam" id="PF18998">
    <property type="entry name" value="Flg_new_2"/>
    <property type="match status" value="6"/>
</dbReference>
<feature type="signal peptide" evidence="2">
    <location>
        <begin position="1"/>
        <end position="29"/>
    </location>
</feature>
<evidence type="ECO:0000313" key="4">
    <source>
        <dbReference type="EMBL" id="KHD06181.1"/>
    </source>
</evidence>
<dbReference type="InterPro" id="IPR028994">
    <property type="entry name" value="Integrin_alpha_N"/>
</dbReference>
<accession>A0A0A6RQM5</accession>
<proteinExistence type="predicted"/>
<evidence type="ECO:0000256" key="2">
    <source>
        <dbReference type="SAM" id="SignalP"/>
    </source>
</evidence>
<feature type="domain" description="Bacterial repeat" evidence="3">
    <location>
        <begin position="384"/>
        <end position="440"/>
    </location>
</feature>
<organism evidence="4 5">
    <name type="scientific">Candidatus Thiomargarita nelsonii</name>
    <dbReference type="NCBI Taxonomy" id="1003181"/>
    <lineage>
        <taxon>Bacteria</taxon>
        <taxon>Pseudomonadati</taxon>
        <taxon>Pseudomonadota</taxon>
        <taxon>Gammaproteobacteria</taxon>
        <taxon>Thiotrichales</taxon>
        <taxon>Thiotrichaceae</taxon>
        <taxon>Thiomargarita</taxon>
    </lineage>
</organism>
<protein>
    <recommendedName>
        <fullName evidence="3">Bacterial repeat domain-containing protein</fullName>
    </recommendedName>
</protein>
<feature type="domain" description="Bacterial repeat" evidence="3">
    <location>
        <begin position="78"/>
        <end position="118"/>
    </location>
</feature>
<name>A0A0A6RQM5_9GAMM</name>
<evidence type="ECO:0000259" key="3">
    <source>
        <dbReference type="Pfam" id="PF18998"/>
    </source>
</evidence>
<sequence length="1182" mass="125977">MKTNIGESCIRFMRYLLISLFIFGSSAFADPVNTLIKVKANVGEASGQDTSNSVTSEIDGDVDGTFDPGIIDCLSNGSGTCKETITYDDSNSTPIVRLTATPDANSVFVRWTGGGATVCGGTDPLCSFETVTTSERARFNYAAKFSLEVLGSYSGNNVTSNVGGIDCYEGSGVCEENYPQGDGDQVILTAIPDPNGGVFTGWGDPSLCVEPNPGTGPCTIEMPRWQDMEPDPDPPVAGPTTVAQRAIFDSFQLTVNRNPVPLNPLAPPKNPSYIVTSEPAGGIVCAQDSSWPGDPKHDDGDCNEIYAPGTKVILTATPNAGTTFSGWGGPCSGTGTCTVTMSQNLTVMAIFATDEKKLTVVKDGDGKGLVKDNYEMKCQPDETSCEESYPAGSPVILTAKPTKGSHFIKWFDAFHCNGNDEEEPVCEVKMNNDLEMTATFGLSTLTVNIDNLDEDPNVLVDNRVISAPIGIDCTSSSTQYSGECDDNYNPGTKVKLTAIPVGNHIFTGWSVDSCNVEPKKECTVTAATGLTVTASFAPRTKLEVTLSGSGTGKVTSSPPGISCHNEPPSIPNETSDCKNNYPKNIFVTLTAKATSSWDGLTAKASKFVGWQGTVLGGLCAGQLICEVPMDLANSIIIDAEFEEVNQLTVSVMGAGNVTSVPAGIDCNSGDPADSEGCFEDYDITDPAATVTATPDPSSGAAFTGWSGTASNQCTGSNVCELTMDASYTLRATFHVQNTLTVERIGTGDGRVTSDPAGIQCGTNCDEDFALGTTVTLTATTYAGSLFTGWSEETCQTGTTCVVEMDDHKTVTATFKALDICINDVVIDFGDPHGIWGWLNNKDWDQIHPLSPAHQEIGDIDGTGIDDLILDFSGYGLWTLKNFYTWMHLHSLSVEGMITGDLNGDGRDEAIFDFGPGFPNPWVYYSQWNEIQNPNFPSGMSVESMVAGDIMGDTTKDDVVFNLGAAGIEVWNDHDTWFPIFNPNTPEIMVIGNLTGNVNDELVIDFGDAGIWIRWSAFTWELVHSLTAENMVIANMDRQAVYLLNNDELIVDFGDRYGIWSWRPNTANGWMRLHPLSADSMVVADLNCDGNDDLIIDFGSPNGIWTLMGSPNPLGDATELGFYEPGAKRRWKQLHPLSAEEMATGNIDGVDTPPAPPEDAPSSSAISDAGTAGVSIPAPIANQ</sequence>
<feature type="region of interest" description="Disordered" evidence="1">
    <location>
        <begin position="1143"/>
        <end position="1182"/>
    </location>
</feature>
<feature type="chain" id="PRO_5002021733" description="Bacterial repeat domain-containing protein" evidence="2">
    <location>
        <begin position="30"/>
        <end position="1182"/>
    </location>
</feature>
<feature type="domain" description="Bacterial repeat" evidence="3">
    <location>
        <begin position="481"/>
        <end position="538"/>
    </location>
</feature>
<feature type="domain" description="Bacterial repeat" evidence="3">
    <location>
        <begin position="302"/>
        <end position="353"/>
    </location>
</feature>
<dbReference type="Proteomes" id="UP000030428">
    <property type="component" value="Unassembled WGS sequence"/>
</dbReference>
<comment type="caution">
    <text evidence="4">The sequence shown here is derived from an EMBL/GenBank/DDBJ whole genome shotgun (WGS) entry which is preliminary data.</text>
</comment>